<name>A0A444IWP3_9BACT</name>
<comment type="caution">
    <text evidence="2">The sequence shown here is derived from an EMBL/GenBank/DDBJ whole genome shotgun (WGS) entry which is preliminary data.</text>
</comment>
<dbReference type="AlphaFoldDB" id="A0A444IWP3"/>
<evidence type="ECO:0008006" key="4">
    <source>
        <dbReference type="Google" id="ProtNLM"/>
    </source>
</evidence>
<reference evidence="2 3" key="1">
    <citation type="submission" date="2017-01" db="EMBL/GenBank/DDBJ databases">
        <title>The cable genome- insights into the physiology and evolution of filamentous bacteria capable of sulfide oxidation via long distance electron transfer.</title>
        <authorList>
            <person name="Schreiber L."/>
            <person name="Bjerg J.T."/>
            <person name="Boggild A."/>
            <person name="Van De Vossenberg J."/>
            <person name="Meysman F."/>
            <person name="Nielsen L.P."/>
            <person name="Schramm A."/>
            <person name="Kjeldsen K.U."/>
        </authorList>
    </citation>
    <scope>NUCLEOTIDE SEQUENCE [LARGE SCALE GENOMIC DNA]</scope>
    <source>
        <strain evidence="2">MCF</strain>
    </source>
</reference>
<dbReference type="EMBL" id="MTKO01000080">
    <property type="protein sequence ID" value="RWX45309.1"/>
    <property type="molecule type" value="Genomic_DNA"/>
</dbReference>
<gene>
    <name evidence="2" type="ORF">H206_02209</name>
</gene>
<organism evidence="2 3">
    <name type="scientific">Candidatus Electrothrix aarhusensis</name>
    <dbReference type="NCBI Taxonomy" id="1859131"/>
    <lineage>
        <taxon>Bacteria</taxon>
        <taxon>Pseudomonadati</taxon>
        <taxon>Thermodesulfobacteriota</taxon>
        <taxon>Desulfobulbia</taxon>
        <taxon>Desulfobulbales</taxon>
        <taxon>Desulfobulbaceae</taxon>
        <taxon>Candidatus Electrothrix</taxon>
    </lineage>
</organism>
<dbReference type="PANTHER" id="PTHR35791:SF1">
    <property type="entry name" value="UPF0754 MEMBRANE PROTEIN YHEB"/>
    <property type="match status" value="1"/>
</dbReference>
<protein>
    <recommendedName>
        <fullName evidence="4">DUF445 family protein</fullName>
    </recommendedName>
</protein>
<keyword evidence="1" id="KW-1133">Transmembrane helix</keyword>
<keyword evidence="1" id="KW-0812">Transmembrane</keyword>
<sequence>MRTYIDSDQFRETLNKVIPEQLEKFGTRRLDEILRAEDRKGFYCFTEACLEKMAASPDNTKLLARRIQEGLTEAAVSGKAVEDFLPEELVQLICATIEQQAPQLLRRTADMLAEPSMRDRLVIAIKGGVEDFLDSLGPMAAMAKGFIDLDNIDGTIRIWLEKKEDDLADWLQQPDIQERAARALADQTKTFLATPLANLLIHVEQEKQEAICYQLAEKIMAMLSSKKMQQLISDTIRNQFETLIDHGRLPLADCAALLLNKDQAERMRRSLVNELSRVLRSEQTGELLDKIINTMVDRMTSKPLGILQNLMPAGIRNGITEYIVLSANKMLVREVPGLVHTLNIRDMVKEKVNSLDLMRLEGLLLSIMEEQFKYINLFGALLGFMIGLLNLIVILM</sequence>
<evidence type="ECO:0000256" key="1">
    <source>
        <dbReference type="SAM" id="Phobius"/>
    </source>
</evidence>
<evidence type="ECO:0000313" key="2">
    <source>
        <dbReference type="EMBL" id="RWX45309.1"/>
    </source>
</evidence>
<keyword evidence="1" id="KW-0472">Membrane</keyword>
<accession>A0A444IWP3</accession>
<dbReference type="PANTHER" id="PTHR35791">
    <property type="entry name" value="UPF0754 MEMBRANE PROTEIN YHEB"/>
    <property type="match status" value="1"/>
</dbReference>
<evidence type="ECO:0000313" key="3">
    <source>
        <dbReference type="Proteomes" id="UP000287853"/>
    </source>
</evidence>
<dbReference type="Proteomes" id="UP000287853">
    <property type="component" value="Unassembled WGS sequence"/>
</dbReference>
<proteinExistence type="predicted"/>
<feature type="transmembrane region" description="Helical" evidence="1">
    <location>
        <begin position="374"/>
        <end position="395"/>
    </location>
</feature>
<keyword evidence="3" id="KW-1185">Reference proteome</keyword>